<feature type="compositionally biased region" description="Low complexity" evidence="1">
    <location>
        <begin position="91"/>
        <end position="104"/>
    </location>
</feature>
<organism evidence="2">
    <name type="scientific">marine sediment metagenome</name>
    <dbReference type="NCBI Taxonomy" id="412755"/>
    <lineage>
        <taxon>unclassified sequences</taxon>
        <taxon>metagenomes</taxon>
        <taxon>ecological metagenomes</taxon>
    </lineage>
</organism>
<accession>A0A0F9FME1</accession>
<gene>
    <name evidence="2" type="ORF">LCGC14_1935120</name>
</gene>
<proteinExistence type="predicted"/>
<evidence type="ECO:0000313" key="2">
    <source>
        <dbReference type="EMBL" id="KKL87398.1"/>
    </source>
</evidence>
<dbReference type="EMBL" id="LAZR01020847">
    <property type="protein sequence ID" value="KKL87398.1"/>
    <property type="molecule type" value="Genomic_DNA"/>
</dbReference>
<name>A0A0F9FME1_9ZZZZ</name>
<feature type="region of interest" description="Disordered" evidence="1">
    <location>
        <begin position="89"/>
        <end position="116"/>
    </location>
</feature>
<feature type="non-terminal residue" evidence="2">
    <location>
        <position position="752"/>
    </location>
</feature>
<dbReference type="AlphaFoldDB" id="A0A0F9FME1"/>
<reference evidence="2" key="1">
    <citation type="journal article" date="2015" name="Nature">
        <title>Complex archaea that bridge the gap between prokaryotes and eukaryotes.</title>
        <authorList>
            <person name="Spang A."/>
            <person name="Saw J.H."/>
            <person name="Jorgensen S.L."/>
            <person name="Zaremba-Niedzwiedzka K."/>
            <person name="Martijn J."/>
            <person name="Lind A.E."/>
            <person name="van Eijk R."/>
            <person name="Schleper C."/>
            <person name="Guy L."/>
            <person name="Ettema T.J."/>
        </authorList>
    </citation>
    <scope>NUCLEOTIDE SEQUENCE</scope>
</reference>
<evidence type="ECO:0000256" key="1">
    <source>
        <dbReference type="SAM" id="MobiDB-lite"/>
    </source>
</evidence>
<protein>
    <submittedName>
        <fullName evidence="2">Uncharacterized protein</fullName>
    </submittedName>
</protein>
<sequence>MVTEPKAAPFETELTKVKGRLKKGQTVFFTAGEAKQFGFEIEQGWLFKVTPDSHTLVTPDKWEVDPTTNLFKSPEGREFTQEQLTAEFERQQAPPAQAAETAPPLELPPTQLPATGVQPEFEGMLRRLYPDMFKPVSFGISDEEQPMMVVEQLFTRAEQEPEALLKEIYEMGRNNDTEALLRLFSPDITNEQVGNFFAEPDPYGNIRSQITAIFNIEDVDALMEWAAQYPDSFYQEIKAAGVTDDTWNLMKTLHPEASSEELALFFQAPVKPVGYEFLQGVQTGFQYVEGWWKTGLMELGFSYYDLMEWAAGNDEHWRSEAEKILDAAYLKHGWQAIFSSEVNEAWDVYFDERVGKGGFSTGLKVISEFSNPVYLVPASKVASVLIRPFRAVPILGETMQALAKGVEITERGLAEATLLPTLGRGIKAGVGKFEQRFAKEAFGAQVGTRLSTGELGGRLADKYLISELPQREVLRDWLFVNDYFRRLAQKIPMLNKIAPASTVSARLPEVLATRAEAGAAVIQETAMWNTIIETGQSTKGQALAYLRELGTTKEIYGVREAMVSPKLVQPKGDYSLALGDVLQAPERYTFTHKFGFEYAKRTQKLMSEMFALAKKEGVNINELQLEPFEEYVHWVVTGVKDADGKVISKWVGRPRGIGATPSAMKQRRFESMIEGLKDGFVYADDVETYVSTYVDDMFKAISDHRFGEGMKDITGRLAKELGALPVAPKDRLWAYYPETAKNWMLRQPTARA</sequence>
<comment type="caution">
    <text evidence="2">The sequence shown here is derived from an EMBL/GenBank/DDBJ whole genome shotgun (WGS) entry which is preliminary data.</text>
</comment>